<accession>A0ABT0RUH7</accession>
<keyword evidence="4" id="KW-1185">Reference proteome</keyword>
<gene>
    <name evidence="3" type="ORF">LZ496_06650</name>
</gene>
<dbReference type="Gene3D" id="2.40.160.20">
    <property type="match status" value="1"/>
</dbReference>
<organism evidence="3 4">
    <name type="scientific">Sphingomonas caseinilyticus</name>
    <dbReference type="NCBI Taxonomy" id="2908205"/>
    <lineage>
        <taxon>Bacteria</taxon>
        <taxon>Pseudomonadati</taxon>
        <taxon>Pseudomonadota</taxon>
        <taxon>Alphaproteobacteria</taxon>
        <taxon>Sphingomonadales</taxon>
        <taxon>Sphingomonadaceae</taxon>
        <taxon>Sphingomonas</taxon>
    </lineage>
</organism>
<sequence>MKIQLFVTLATAALAVAAPAQAEQGDFLVRTRAILVAPTEDSSGIKPAFPNDEVSVTNSFAPEVDFTYFVTDHFGLELIAATTKHDVKGKGGLEPVGELVDTWVLPPTLTLQYHFAPKAQVRPYVGLGLNYTHFYNEDASDALETAIGKTNVKLDDSFGYSLQAGVDVHIAKNLFLNVDVKYIDIDTEAKLTTGNLINRVNVSIDPVVVGVGLGMRF</sequence>
<proteinExistence type="inferred from homology"/>
<evidence type="ECO:0000313" key="3">
    <source>
        <dbReference type="EMBL" id="MCL6698461.1"/>
    </source>
</evidence>
<dbReference type="RefSeq" id="WP_249903801.1">
    <property type="nucleotide sequence ID" value="NZ_JAMGBA010000001.1"/>
</dbReference>
<comment type="similarity">
    <text evidence="1">Belongs to the OmpW/AlkL family.</text>
</comment>
<name>A0ABT0RUH7_9SPHN</name>
<feature type="chain" id="PRO_5047096534" evidence="2">
    <location>
        <begin position="23"/>
        <end position="217"/>
    </location>
</feature>
<evidence type="ECO:0000313" key="4">
    <source>
        <dbReference type="Proteomes" id="UP001203410"/>
    </source>
</evidence>
<comment type="caution">
    <text evidence="3">The sequence shown here is derived from an EMBL/GenBank/DDBJ whole genome shotgun (WGS) entry which is preliminary data.</text>
</comment>
<dbReference type="Pfam" id="PF03922">
    <property type="entry name" value="OmpW"/>
    <property type="match status" value="1"/>
</dbReference>
<dbReference type="PANTHER" id="PTHR36920">
    <property type="match status" value="1"/>
</dbReference>
<dbReference type="SUPFAM" id="SSF56925">
    <property type="entry name" value="OMPA-like"/>
    <property type="match status" value="1"/>
</dbReference>
<evidence type="ECO:0000256" key="1">
    <source>
        <dbReference type="ARBA" id="ARBA00009330"/>
    </source>
</evidence>
<keyword evidence="2" id="KW-0732">Signal</keyword>
<feature type="signal peptide" evidence="2">
    <location>
        <begin position="1"/>
        <end position="22"/>
    </location>
</feature>
<dbReference type="InterPro" id="IPR005618">
    <property type="entry name" value="OMPW"/>
</dbReference>
<dbReference type="InterPro" id="IPR011250">
    <property type="entry name" value="OMP/PagP_B-barrel"/>
</dbReference>
<dbReference type="Proteomes" id="UP001203410">
    <property type="component" value="Unassembled WGS sequence"/>
</dbReference>
<reference evidence="3 4" key="1">
    <citation type="submission" date="2022-05" db="EMBL/GenBank/DDBJ databases">
        <authorList>
            <person name="Jo J.-H."/>
            <person name="Im W.-T."/>
        </authorList>
    </citation>
    <scope>NUCLEOTIDE SEQUENCE [LARGE SCALE GENOMIC DNA]</scope>
    <source>
        <strain evidence="3 4">NSE70-1</strain>
    </source>
</reference>
<evidence type="ECO:0000256" key="2">
    <source>
        <dbReference type="SAM" id="SignalP"/>
    </source>
</evidence>
<protein>
    <submittedName>
        <fullName evidence="3">Outer membrane beta-barrel protein</fullName>
    </submittedName>
</protein>
<dbReference type="PANTHER" id="PTHR36920:SF1">
    <property type="entry name" value="OUTER MEMBRANE PROTEIN W"/>
    <property type="match status" value="1"/>
</dbReference>
<dbReference type="EMBL" id="JAMGBA010000001">
    <property type="protein sequence ID" value="MCL6698461.1"/>
    <property type="molecule type" value="Genomic_DNA"/>
</dbReference>